<dbReference type="InterPro" id="IPR013786">
    <property type="entry name" value="AcylCoA_DH/ox_N"/>
</dbReference>
<keyword evidence="3 6" id="KW-0285">Flavoprotein</keyword>
<comment type="cofactor">
    <cofactor evidence="1 6">
        <name>FAD</name>
        <dbReference type="ChEBI" id="CHEBI:57692"/>
    </cofactor>
</comment>
<dbReference type="Pfam" id="PF02770">
    <property type="entry name" value="Acyl-CoA_dh_M"/>
    <property type="match status" value="1"/>
</dbReference>
<dbReference type="AlphaFoldDB" id="A0A2A9HHP2"/>
<dbReference type="GO" id="GO:0046359">
    <property type="term" value="P:butyrate catabolic process"/>
    <property type="evidence" value="ECO:0007669"/>
    <property type="project" value="TreeGrafter"/>
</dbReference>
<dbReference type="InterPro" id="IPR009075">
    <property type="entry name" value="AcylCo_DH/oxidase_C"/>
</dbReference>
<comment type="similarity">
    <text evidence="2 6">Belongs to the acyl-CoA dehydrogenase family.</text>
</comment>
<evidence type="ECO:0000259" key="9">
    <source>
        <dbReference type="Pfam" id="PF02771"/>
    </source>
</evidence>
<dbReference type="Pfam" id="PF02771">
    <property type="entry name" value="Acyl-CoA_dh_N"/>
    <property type="match status" value="1"/>
</dbReference>
<dbReference type="InterPro" id="IPR036250">
    <property type="entry name" value="AcylCo_DH-like_C"/>
</dbReference>
<evidence type="ECO:0000259" key="8">
    <source>
        <dbReference type="Pfam" id="PF02770"/>
    </source>
</evidence>
<evidence type="ECO:0000259" key="7">
    <source>
        <dbReference type="Pfam" id="PF00441"/>
    </source>
</evidence>
<dbReference type="CDD" id="cd00567">
    <property type="entry name" value="ACAD"/>
    <property type="match status" value="1"/>
</dbReference>
<feature type="domain" description="Acyl-CoA oxidase/dehydrogenase middle" evidence="8">
    <location>
        <begin position="151"/>
        <end position="246"/>
    </location>
</feature>
<reference evidence="10 11" key="1">
    <citation type="submission" date="2017-09" db="EMBL/GenBank/DDBJ databases">
        <title>Sequencing the genomes of two abundant thermophiles in Great Basin hot springs: Thermocrinis jamiesonii and novel Chloroflexi Thermoflexus hugenholtzii.</title>
        <authorList>
            <person name="Hedlund B."/>
        </authorList>
    </citation>
    <scope>NUCLEOTIDE SEQUENCE [LARGE SCALE GENOMIC DNA]</scope>
    <source>
        <strain evidence="10 11">G233</strain>
    </source>
</reference>
<name>A0A2A9HHP2_TEPT2</name>
<dbReference type="GO" id="GO:0003995">
    <property type="term" value="F:acyl-CoA dehydrogenase activity"/>
    <property type="evidence" value="ECO:0007669"/>
    <property type="project" value="TreeGrafter"/>
</dbReference>
<dbReference type="EMBL" id="PDJQ01000001">
    <property type="protein sequence ID" value="PFG74620.1"/>
    <property type="molecule type" value="Genomic_DNA"/>
</dbReference>
<dbReference type="Gene3D" id="1.10.540.10">
    <property type="entry name" value="Acyl-CoA dehydrogenase/oxidase, N-terminal domain"/>
    <property type="match status" value="1"/>
</dbReference>
<sequence length="419" mass="48286">MDFELPPHIPELLRELDDFIEREIKPLEQQDDNIRFFDHRREWARTDWENGGIPRKEWEELLAEMRRRADRAGWLRFAVPRKYGGRDGTNLEMAIIREHLAKKGLGLHNDLQNESSVVGNFPTVKMWEQFGTEDQKKEFLEGMFTGKTRVAFGLTEPNHGSDATWLETRAVRDGDEWVINGKKRFNSGLHNATHDLIFARTSGEEGKARGISCFIVPTNAEGFSVDFMWWTMNMPSDHAEVTLKDVRVPATAMLGKEGDGLALANTFVHENRIRQAASGVGAAQYCIDRSVEYAKQRVTFGQPLATRQAIQWPLAELQTECEMVRWMVYRTAWLLDQKHHMEISDKVAMCNYRANRLACNAADLAIQVHGGIGYTRHMPFEHIYRHHRRYRITEGSDEIQIRRIAQVMFGMGSSRKPEA</sequence>
<dbReference type="Proteomes" id="UP000223071">
    <property type="component" value="Unassembled WGS sequence"/>
</dbReference>
<dbReference type="InterPro" id="IPR006091">
    <property type="entry name" value="Acyl-CoA_Oxase/DH_mid-dom"/>
</dbReference>
<proteinExistence type="inferred from homology"/>
<feature type="domain" description="Acyl-CoA dehydrogenase/oxidase N-terminal" evidence="9">
    <location>
        <begin position="44"/>
        <end position="147"/>
    </location>
</feature>
<dbReference type="Gene3D" id="2.40.110.10">
    <property type="entry name" value="Butyryl-CoA Dehydrogenase, subunit A, domain 2"/>
    <property type="match status" value="1"/>
</dbReference>
<gene>
    <name evidence="10" type="ORF">A9A59_1857</name>
</gene>
<keyword evidence="5 6" id="KW-0560">Oxidoreductase</keyword>
<evidence type="ECO:0000256" key="5">
    <source>
        <dbReference type="ARBA" id="ARBA00023002"/>
    </source>
</evidence>
<dbReference type="Pfam" id="PF00441">
    <property type="entry name" value="Acyl-CoA_dh_1"/>
    <property type="match status" value="1"/>
</dbReference>
<dbReference type="FunFam" id="2.40.110.10:FF:000002">
    <property type="entry name" value="Acyl-CoA dehydrogenase fadE12"/>
    <property type="match status" value="1"/>
</dbReference>
<dbReference type="FunFam" id="1.20.140.10:FF:000037">
    <property type="entry name" value="Similar to acyl-CoA dehydrogenase"/>
    <property type="match status" value="1"/>
</dbReference>
<evidence type="ECO:0000256" key="6">
    <source>
        <dbReference type="RuleBase" id="RU362125"/>
    </source>
</evidence>
<dbReference type="Gene3D" id="1.20.140.10">
    <property type="entry name" value="Butyryl-CoA Dehydrogenase, subunit A, domain 3"/>
    <property type="match status" value="1"/>
</dbReference>
<protein>
    <recommendedName>
        <fullName evidence="12">Acyl-CoA dehydrogenase family protein</fullName>
    </recommendedName>
</protein>
<dbReference type="RefSeq" id="WP_098503995.1">
    <property type="nucleotide sequence ID" value="NZ_PDJQ01000001.1"/>
</dbReference>
<feature type="domain" description="Acyl-CoA dehydrogenase/oxidase C-terminal" evidence="7">
    <location>
        <begin position="258"/>
        <end position="408"/>
    </location>
</feature>
<evidence type="ECO:0008006" key="12">
    <source>
        <dbReference type="Google" id="ProtNLM"/>
    </source>
</evidence>
<dbReference type="InterPro" id="IPR046373">
    <property type="entry name" value="Acyl-CoA_Oxase/DH_mid-dom_sf"/>
</dbReference>
<evidence type="ECO:0000256" key="4">
    <source>
        <dbReference type="ARBA" id="ARBA00022827"/>
    </source>
</evidence>
<keyword evidence="4 6" id="KW-0274">FAD</keyword>
<accession>A0A2A9HHP2</accession>
<dbReference type="PANTHER" id="PTHR43884">
    <property type="entry name" value="ACYL-COA DEHYDROGENASE"/>
    <property type="match status" value="1"/>
</dbReference>
<evidence type="ECO:0000256" key="2">
    <source>
        <dbReference type="ARBA" id="ARBA00009347"/>
    </source>
</evidence>
<keyword evidence="11" id="KW-1185">Reference proteome</keyword>
<dbReference type="InterPro" id="IPR009100">
    <property type="entry name" value="AcylCoA_DH/oxidase_NM_dom_sf"/>
</dbReference>
<evidence type="ECO:0000256" key="3">
    <source>
        <dbReference type="ARBA" id="ARBA00022630"/>
    </source>
</evidence>
<comment type="caution">
    <text evidence="10">The sequence shown here is derived from an EMBL/GenBank/DDBJ whole genome shotgun (WGS) entry which is preliminary data.</text>
</comment>
<evidence type="ECO:0000313" key="10">
    <source>
        <dbReference type="EMBL" id="PFG74620.1"/>
    </source>
</evidence>
<dbReference type="PANTHER" id="PTHR43884:SF34">
    <property type="entry name" value="ACYL-COA DEHYDROGENASE FAMILY PROTEIN"/>
    <property type="match status" value="1"/>
</dbReference>
<evidence type="ECO:0000313" key="11">
    <source>
        <dbReference type="Proteomes" id="UP000223071"/>
    </source>
</evidence>
<organism evidence="10 11">
    <name type="scientific">Tepidiforma thermophila (strain KCTC 52669 / CGMCC 1.13589 / G233)</name>
    <dbReference type="NCBI Taxonomy" id="2761530"/>
    <lineage>
        <taxon>Bacteria</taxon>
        <taxon>Bacillati</taxon>
        <taxon>Chloroflexota</taxon>
        <taxon>Tepidiformia</taxon>
        <taxon>Tepidiformales</taxon>
        <taxon>Tepidiformaceae</taxon>
        <taxon>Tepidiforma</taxon>
    </lineage>
</organism>
<dbReference type="SUPFAM" id="SSF56645">
    <property type="entry name" value="Acyl-CoA dehydrogenase NM domain-like"/>
    <property type="match status" value="1"/>
</dbReference>
<dbReference type="GO" id="GO:0033539">
    <property type="term" value="P:fatty acid beta-oxidation using acyl-CoA dehydrogenase"/>
    <property type="evidence" value="ECO:0007669"/>
    <property type="project" value="TreeGrafter"/>
</dbReference>
<evidence type="ECO:0000256" key="1">
    <source>
        <dbReference type="ARBA" id="ARBA00001974"/>
    </source>
</evidence>
<dbReference type="SUPFAM" id="SSF47203">
    <property type="entry name" value="Acyl-CoA dehydrogenase C-terminal domain-like"/>
    <property type="match status" value="1"/>
</dbReference>
<dbReference type="GO" id="GO:0050660">
    <property type="term" value="F:flavin adenine dinucleotide binding"/>
    <property type="evidence" value="ECO:0007669"/>
    <property type="project" value="InterPro"/>
</dbReference>
<dbReference type="InterPro" id="IPR037069">
    <property type="entry name" value="AcylCoA_DH/ox_N_sf"/>
</dbReference>